<evidence type="ECO:0000313" key="2">
    <source>
        <dbReference type="EMBL" id="SGY47035.1"/>
    </source>
</evidence>
<evidence type="ECO:0000256" key="1">
    <source>
        <dbReference type="SAM" id="Phobius"/>
    </source>
</evidence>
<dbReference type="AlphaFoldDB" id="A0A2X0M7I0"/>
<name>A0A2X0M7I0_9BASI</name>
<keyword evidence="1" id="KW-0812">Transmembrane</keyword>
<sequence>MITADLLDSNSSPLSRCLLLLRSRSRSIVLAGRCGGGIVIVVIVVGQGFVFDIRVVGAGLPVFVVFRVLSVLWWDPRYPDQFFIQSSAPCSVISWKSHASTSVFQAAANPGAPPHPIHSPPYPIQLPDHTNRQTRHGTHLTNQKAQTRSRIPIIIRILIRIVIVRIIVLVFIGFDDWGRFLGR</sequence>
<feature type="transmembrane region" description="Helical" evidence="1">
    <location>
        <begin position="153"/>
        <end position="174"/>
    </location>
</feature>
<proteinExistence type="predicted"/>
<keyword evidence="3" id="KW-1185">Reference proteome</keyword>
<feature type="transmembrane region" description="Helical" evidence="1">
    <location>
        <begin position="55"/>
        <end position="74"/>
    </location>
</feature>
<evidence type="ECO:0000313" key="3">
    <source>
        <dbReference type="Proteomes" id="UP000249464"/>
    </source>
</evidence>
<accession>A0A2X0M7I0</accession>
<feature type="transmembrane region" description="Helical" evidence="1">
    <location>
        <begin position="28"/>
        <end position="49"/>
    </location>
</feature>
<dbReference type="EMBL" id="FQNC01000043">
    <property type="protein sequence ID" value="SGY47035.1"/>
    <property type="molecule type" value="Genomic_DNA"/>
</dbReference>
<organism evidence="2 3">
    <name type="scientific">Microbotryum silenes-dioicae</name>
    <dbReference type="NCBI Taxonomy" id="796604"/>
    <lineage>
        <taxon>Eukaryota</taxon>
        <taxon>Fungi</taxon>
        <taxon>Dikarya</taxon>
        <taxon>Basidiomycota</taxon>
        <taxon>Pucciniomycotina</taxon>
        <taxon>Microbotryomycetes</taxon>
        <taxon>Microbotryales</taxon>
        <taxon>Microbotryaceae</taxon>
        <taxon>Microbotryum</taxon>
    </lineage>
</organism>
<dbReference type="Proteomes" id="UP000249464">
    <property type="component" value="Unassembled WGS sequence"/>
</dbReference>
<keyword evidence="1" id="KW-0472">Membrane</keyword>
<reference evidence="2 3" key="1">
    <citation type="submission" date="2016-11" db="EMBL/GenBank/DDBJ databases">
        <authorList>
            <person name="Jaros S."/>
            <person name="Januszkiewicz K."/>
            <person name="Wedrychowicz H."/>
        </authorList>
    </citation>
    <scope>NUCLEOTIDE SEQUENCE [LARGE SCALE GENOMIC DNA]</scope>
</reference>
<gene>
    <name evidence="2" type="primary">BQ5605_C001g00488</name>
    <name evidence="2" type="ORF">BQ5605_C001G00488</name>
</gene>
<keyword evidence="1" id="KW-1133">Transmembrane helix</keyword>
<protein>
    <submittedName>
        <fullName evidence="2">BQ5605_C001g00488 protein</fullName>
    </submittedName>
</protein>